<gene>
    <name evidence="1" type="ORF">GCM10011495_26650</name>
</gene>
<comment type="caution">
    <text evidence="1">The sequence shown here is derived from an EMBL/GenBank/DDBJ whole genome shotgun (WGS) entry which is preliminary data.</text>
</comment>
<keyword evidence="2" id="KW-1185">Reference proteome</keyword>
<organism evidence="1 2">
    <name type="scientific">Hymenobacter frigidus</name>
    <dbReference type="NCBI Taxonomy" id="1524095"/>
    <lineage>
        <taxon>Bacteria</taxon>
        <taxon>Pseudomonadati</taxon>
        <taxon>Bacteroidota</taxon>
        <taxon>Cytophagia</taxon>
        <taxon>Cytophagales</taxon>
        <taxon>Hymenobacteraceae</taxon>
        <taxon>Hymenobacter</taxon>
    </lineage>
</organism>
<sequence length="114" mass="12096">MGPAPLKEDLRAACAQIPAARAQLLPEADVLKGLSEFCDQQAAQLLVRATTGSCLTRRFFHPHHPQPRAYRLRIPVLLLPTGSRPTGASCAACSRRKAAAHQGTSASSASLPKS</sequence>
<evidence type="ECO:0000313" key="1">
    <source>
        <dbReference type="EMBL" id="GGH87528.1"/>
    </source>
</evidence>
<proteinExistence type="predicted"/>
<reference evidence="2" key="1">
    <citation type="journal article" date="2019" name="Int. J. Syst. Evol. Microbiol.">
        <title>The Global Catalogue of Microorganisms (GCM) 10K type strain sequencing project: providing services to taxonomists for standard genome sequencing and annotation.</title>
        <authorList>
            <consortium name="The Broad Institute Genomics Platform"/>
            <consortium name="The Broad Institute Genome Sequencing Center for Infectious Disease"/>
            <person name="Wu L."/>
            <person name="Ma J."/>
        </authorList>
    </citation>
    <scope>NUCLEOTIDE SEQUENCE [LARGE SCALE GENOMIC DNA]</scope>
    <source>
        <strain evidence="2">CGMCC 1.14966</strain>
    </source>
</reference>
<dbReference type="EMBL" id="BMGY01000025">
    <property type="protein sequence ID" value="GGH87528.1"/>
    <property type="molecule type" value="Genomic_DNA"/>
</dbReference>
<dbReference type="RefSeq" id="WP_188562580.1">
    <property type="nucleotide sequence ID" value="NZ_BMGY01000025.1"/>
</dbReference>
<dbReference type="Proteomes" id="UP000637774">
    <property type="component" value="Unassembled WGS sequence"/>
</dbReference>
<evidence type="ECO:0000313" key="2">
    <source>
        <dbReference type="Proteomes" id="UP000637774"/>
    </source>
</evidence>
<name>A0ABQ2A839_9BACT</name>
<accession>A0ABQ2A839</accession>
<protein>
    <submittedName>
        <fullName evidence="1">Uncharacterized protein</fullName>
    </submittedName>
</protein>